<feature type="domain" description="Glycoside hydrolase 35 catalytic" evidence="8">
    <location>
        <begin position="265"/>
        <end position="334"/>
    </location>
</feature>
<dbReference type="InterPro" id="IPR031330">
    <property type="entry name" value="Gly_Hdrlase_35_cat"/>
</dbReference>
<organism evidence="9 10">
    <name type="scientific">Asparagus officinalis</name>
    <name type="common">Garden asparagus</name>
    <dbReference type="NCBI Taxonomy" id="4686"/>
    <lineage>
        <taxon>Eukaryota</taxon>
        <taxon>Viridiplantae</taxon>
        <taxon>Streptophyta</taxon>
        <taxon>Embryophyta</taxon>
        <taxon>Tracheophyta</taxon>
        <taxon>Spermatophyta</taxon>
        <taxon>Magnoliopsida</taxon>
        <taxon>Liliopsida</taxon>
        <taxon>Asparagales</taxon>
        <taxon>Asparagaceae</taxon>
        <taxon>Asparagoideae</taxon>
        <taxon>Asparagus</taxon>
    </lineage>
</organism>
<dbReference type="SUPFAM" id="SSF50729">
    <property type="entry name" value="PH domain-like"/>
    <property type="match status" value="1"/>
</dbReference>
<dbReference type="Gene3D" id="2.30.29.30">
    <property type="entry name" value="Pleckstrin-homology domain (PH domain)/Phosphotyrosine-binding domain (PTB)"/>
    <property type="match status" value="1"/>
</dbReference>
<evidence type="ECO:0000256" key="6">
    <source>
        <dbReference type="ARBA" id="ARBA00022490"/>
    </source>
</evidence>
<gene>
    <name evidence="9" type="ORF">A4U43_C05F13400</name>
</gene>
<accession>A0A5P1ERC5</accession>
<evidence type="ECO:0000256" key="2">
    <source>
        <dbReference type="ARBA" id="ARBA00004496"/>
    </source>
</evidence>
<evidence type="ECO:0000256" key="4">
    <source>
        <dbReference type="ARBA" id="ARBA00009809"/>
    </source>
</evidence>
<comment type="subcellular location">
    <subcellularLocation>
        <location evidence="2">Cytoplasm</location>
    </subcellularLocation>
</comment>
<dbReference type="GO" id="GO:0004565">
    <property type="term" value="F:beta-galactosidase activity"/>
    <property type="evidence" value="ECO:0007669"/>
    <property type="project" value="UniProtKB-EC"/>
</dbReference>
<dbReference type="AlphaFoldDB" id="A0A5P1ERC5"/>
<keyword evidence="7" id="KW-0507">mRNA processing</keyword>
<evidence type="ECO:0000256" key="5">
    <source>
        <dbReference type="ARBA" id="ARBA00012756"/>
    </source>
</evidence>
<dbReference type="GO" id="GO:0000932">
    <property type="term" value="C:P-body"/>
    <property type="evidence" value="ECO:0007669"/>
    <property type="project" value="TreeGrafter"/>
</dbReference>
<dbReference type="EMBL" id="CM007385">
    <property type="protein sequence ID" value="ONK68565.1"/>
    <property type="molecule type" value="Genomic_DNA"/>
</dbReference>
<dbReference type="PANTHER" id="PTHR16290:SF0">
    <property type="entry name" value="DECAPPING PROTEIN 1, ISOFORM A"/>
    <property type="match status" value="1"/>
</dbReference>
<dbReference type="InterPro" id="IPR010334">
    <property type="entry name" value="Dcp1"/>
</dbReference>
<evidence type="ECO:0000313" key="9">
    <source>
        <dbReference type="EMBL" id="ONK68565.1"/>
    </source>
</evidence>
<dbReference type="CDD" id="cd13182">
    <property type="entry name" value="EVH1-like_Dcp1"/>
    <property type="match status" value="1"/>
</dbReference>
<dbReference type="Gene3D" id="3.20.20.80">
    <property type="entry name" value="Glycosidases"/>
    <property type="match status" value="1"/>
</dbReference>
<name>A0A5P1ERC5_ASPOF</name>
<dbReference type="InterPro" id="IPR017853">
    <property type="entry name" value="GH"/>
</dbReference>
<evidence type="ECO:0000256" key="7">
    <source>
        <dbReference type="ARBA" id="ARBA00022664"/>
    </source>
</evidence>
<proteinExistence type="inferred from homology"/>
<dbReference type="GO" id="GO:0005975">
    <property type="term" value="P:carbohydrate metabolic process"/>
    <property type="evidence" value="ECO:0007669"/>
    <property type="project" value="InterPro"/>
</dbReference>
<comment type="similarity">
    <text evidence="4">Belongs to the glycosyl hydrolase 35 family.</text>
</comment>
<sequence length="391" mass="45185">MINTQSTKVLNLTILQRIDPHVEEILITAAHVTFYEFNIELNQWSRKDVEGSLFVVKRNTQPRFQFIVMNRRNAENLVEDILGDFEYEIRPLVEDILGDFEYEIQPSYLLYRNAAQEVNGIWFYNQQECEVVAAIFQRILSAFSKVPPKSGLSAAKRSEALNFALKDYFKRLFNFKKDRDGYWKWFAGNLASGGAVGASSLLFVYSLDYARTRLANDAKAAKKGGERQFIETPTVRASVMMDNSTRSEEKLVIFESNSQPFVFFCINFRFTGFGGPIPYRPVEDVSFAIAQFIQKGGSYFNYYMYHGGTNFGRIAGGPFIATNYDYDAPIDEYDDDSLLRLVDEVDEELRVELDMLDLLYQQVMKDISRKRLEAIVEAKRRAEERNQSFNR</sequence>
<dbReference type="Gramene" id="ONK68565">
    <property type="protein sequence ID" value="ONK68565"/>
    <property type="gene ID" value="A4U43_C05F13400"/>
</dbReference>
<dbReference type="Pfam" id="PF06058">
    <property type="entry name" value="DCP1"/>
    <property type="match status" value="1"/>
</dbReference>
<reference evidence="10" key="1">
    <citation type="journal article" date="2017" name="Nat. Commun.">
        <title>The asparagus genome sheds light on the origin and evolution of a young Y chromosome.</title>
        <authorList>
            <person name="Harkess A."/>
            <person name="Zhou J."/>
            <person name="Xu C."/>
            <person name="Bowers J.E."/>
            <person name="Van der Hulst R."/>
            <person name="Ayyampalayam S."/>
            <person name="Mercati F."/>
            <person name="Riccardi P."/>
            <person name="McKain M.R."/>
            <person name="Kakrana A."/>
            <person name="Tang H."/>
            <person name="Ray J."/>
            <person name="Groenendijk J."/>
            <person name="Arikit S."/>
            <person name="Mathioni S.M."/>
            <person name="Nakano M."/>
            <person name="Shan H."/>
            <person name="Telgmann-Rauber A."/>
            <person name="Kanno A."/>
            <person name="Yue Z."/>
            <person name="Chen H."/>
            <person name="Li W."/>
            <person name="Chen Y."/>
            <person name="Xu X."/>
            <person name="Zhang Y."/>
            <person name="Luo S."/>
            <person name="Chen H."/>
            <person name="Gao J."/>
            <person name="Mao Z."/>
            <person name="Pires J.C."/>
            <person name="Luo M."/>
            <person name="Kudrna D."/>
            <person name="Wing R.A."/>
            <person name="Meyers B.C."/>
            <person name="Yi K."/>
            <person name="Kong H."/>
            <person name="Lavrijsen P."/>
            <person name="Sunseri F."/>
            <person name="Falavigna A."/>
            <person name="Ye Y."/>
            <person name="Leebens-Mack J.H."/>
            <person name="Chen G."/>
        </authorList>
    </citation>
    <scope>NUCLEOTIDE SEQUENCE [LARGE SCALE GENOMIC DNA]</scope>
    <source>
        <strain evidence="10">cv. DH0086</strain>
    </source>
</reference>
<dbReference type="PANTHER" id="PTHR16290">
    <property type="entry name" value="TRANSCRIPTION FACTOR SMIF DECAPPING ENZYME DCP1"/>
    <property type="match status" value="1"/>
</dbReference>
<dbReference type="GO" id="GO:0003729">
    <property type="term" value="F:mRNA binding"/>
    <property type="evidence" value="ECO:0007669"/>
    <property type="project" value="TreeGrafter"/>
</dbReference>
<evidence type="ECO:0000259" key="8">
    <source>
        <dbReference type="Pfam" id="PF01301"/>
    </source>
</evidence>
<keyword evidence="10" id="KW-1185">Reference proteome</keyword>
<dbReference type="SUPFAM" id="SSF51445">
    <property type="entry name" value="(Trans)glycosidases"/>
    <property type="match status" value="1"/>
</dbReference>
<dbReference type="GO" id="GO:0000290">
    <property type="term" value="P:deadenylation-dependent decapping of nuclear-transcribed mRNA"/>
    <property type="evidence" value="ECO:0007669"/>
    <property type="project" value="InterPro"/>
</dbReference>
<protein>
    <recommendedName>
        <fullName evidence="5">beta-galactosidase</fullName>
        <ecNumber evidence="5">3.2.1.23</ecNumber>
    </recommendedName>
</protein>
<dbReference type="Pfam" id="PF01301">
    <property type="entry name" value="Glyco_hydro_35"/>
    <property type="match status" value="1"/>
</dbReference>
<evidence type="ECO:0000313" key="10">
    <source>
        <dbReference type="Proteomes" id="UP000243459"/>
    </source>
</evidence>
<keyword evidence="6" id="KW-0963">Cytoplasm</keyword>
<dbReference type="InterPro" id="IPR011993">
    <property type="entry name" value="PH-like_dom_sf"/>
</dbReference>
<dbReference type="InterPro" id="IPR001944">
    <property type="entry name" value="Glycoside_Hdrlase_35"/>
</dbReference>
<comment type="catalytic activity">
    <reaction evidence="1">
        <text>Hydrolysis of terminal non-reducing beta-D-galactose residues in beta-D-galactosides.</text>
        <dbReference type="EC" id="3.2.1.23"/>
    </reaction>
</comment>
<evidence type="ECO:0000256" key="1">
    <source>
        <dbReference type="ARBA" id="ARBA00001412"/>
    </source>
</evidence>
<dbReference type="GO" id="GO:0031087">
    <property type="term" value="P:deadenylation-independent decapping of nuclear-transcribed mRNA"/>
    <property type="evidence" value="ECO:0007669"/>
    <property type="project" value="TreeGrafter"/>
</dbReference>
<dbReference type="Proteomes" id="UP000243459">
    <property type="component" value="Chromosome 5"/>
</dbReference>
<dbReference type="GO" id="GO:0008047">
    <property type="term" value="F:enzyme activator activity"/>
    <property type="evidence" value="ECO:0007669"/>
    <property type="project" value="InterPro"/>
</dbReference>
<dbReference type="EC" id="3.2.1.23" evidence="5"/>
<evidence type="ECO:0000256" key="3">
    <source>
        <dbReference type="ARBA" id="ARBA00008778"/>
    </source>
</evidence>
<dbReference type="PRINTS" id="PR00742">
    <property type="entry name" value="GLHYDRLASE35"/>
</dbReference>
<comment type="similarity">
    <text evidence="3">Belongs to the DCP1 family.</text>
</comment>
<dbReference type="GO" id="GO:0006397">
    <property type="term" value="P:mRNA processing"/>
    <property type="evidence" value="ECO:0007669"/>
    <property type="project" value="UniProtKB-KW"/>
</dbReference>